<dbReference type="AlphaFoldDB" id="A0A1Y1T5D0"/>
<comment type="caution">
    <text evidence="1">The sequence shown here is derived from an EMBL/GenBank/DDBJ whole genome shotgun (WGS) entry which is preliminary data.</text>
</comment>
<proteinExistence type="predicted"/>
<keyword evidence="2" id="KW-1185">Reference proteome</keyword>
<gene>
    <name evidence="1" type="ORF">IIF7_06796</name>
</gene>
<name>A0A1Y1T5D0_9FLAO</name>
<sequence>MILIRMMIVTFRSKFRNTLKNNERQFKAALLFTVFFFLGFSGFANKILVPMDPEAQENHLKAYGITYFALENQIKAQWLLNYRGGSFLFEAEESLERECKIRGVSFEILTDNDAKAILDEISSPSKNMESVILEKAPKIAVYSPKGNKPWDDAVTMALTYAEIPYETIYDTEVLNDALILYDWLHLHHEDFTGQYGKFYRAYRTAPWYIEDKKNAETLASNLGYDKVSNEKLAVALKIRDYVVGGGFMFAMCSATDSFDIALAAEYTDIAEPMFDGDPSDPGYQSKLEFDNTFAFTDFILERSPMVYEFSSIDMTSKRAVPMEKDYFTLMDYSAKWDVIPTMLTQNHTRLVKGFMGQTTAYNPENIKANVLVMGENKVNGEARYIHGVKGKGFFTFYGGHDPEDYQHRVGDPKTELELHPNSPGYRLILNNVLFPAAKKKKKKT</sequence>
<dbReference type="Proteomes" id="UP000192746">
    <property type="component" value="Unassembled WGS sequence"/>
</dbReference>
<dbReference type="STRING" id="1185767.IIF7_06796"/>
<evidence type="ECO:0000313" key="2">
    <source>
        <dbReference type="Proteomes" id="UP000192746"/>
    </source>
</evidence>
<reference evidence="1 2" key="1">
    <citation type="submission" date="2013-04" db="EMBL/GenBank/DDBJ databases">
        <title>Zunongwangia sp. 22II14-10F7 Genome Sequencing.</title>
        <authorList>
            <person name="Lai Q."/>
            <person name="Shao Z."/>
        </authorList>
    </citation>
    <scope>NUCLEOTIDE SEQUENCE [LARGE SCALE GENOMIC DNA]</scope>
    <source>
        <strain evidence="1 2">22II14-10F7</strain>
    </source>
</reference>
<dbReference type="EMBL" id="ARYN01000005">
    <property type="protein sequence ID" value="ORL46257.1"/>
    <property type="molecule type" value="Genomic_DNA"/>
</dbReference>
<evidence type="ECO:0008006" key="3">
    <source>
        <dbReference type="Google" id="ProtNLM"/>
    </source>
</evidence>
<accession>A0A1Y1T5D0</accession>
<evidence type="ECO:0000313" key="1">
    <source>
        <dbReference type="EMBL" id="ORL46257.1"/>
    </source>
</evidence>
<organism evidence="1 2">
    <name type="scientific">Zunongwangia atlantica 22II14-10F7</name>
    <dbReference type="NCBI Taxonomy" id="1185767"/>
    <lineage>
        <taxon>Bacteria</taxon>
        <taxon>Pseudomonadati</taxon>
        <taxon>Bacteroidota</taxon>
        <taxon>Flavobacteriia</taxon>
        <taxon>Flavobacteriales</taxon>
        <taxon>Flavobacteriaceae</taxon>
        <taxon>Zunongwangia</taxon>
    </lineage>
</organism>
<protein>
    <recommendedName>
        <fullName evidence="3">Asparagine synthetase B</fullName>
    </recommendedName>
</protein>